<reference evidence="1 2" key="1">
    <citation type="submission" date="2018-10" db="EMBL/GenBank/DDBJ databases">
        <authorList>
            <person name="Ekblom R."/>
            <person name="Jareborg N."/>
        </authorList>
    </citation>
    <scope>NUCLEOTIDE SEQUENCE [LARGE SCALE GENOMIC DNA]</scope>
    <source>
        <tissue evidence="1">Muscle</tissue>
    </source>
</reference>
<feature type="non-terminal residue" evidence="1">
    <location>
        <position position="89"/>
    </location>
</feature>
<protein>
    <submittedName>
        <fullName evidence="1">Uncharacterized protein</fullName>
    </submittedName>
</protein>
<organism evidence="1 2">
    <name type="scientific">Gulo gulo</name>
    <name type="common">Wolverine</name>
    <name type="synonym">Gluton</name>
    <dbReference type="NCBI Taxonomy" id="48420"/>
    <lineage>
        <taxon>Eukaryota</taxon>
        <taxon>Metazoa</taxon>
        <taxon>Chordata</taxon>
        <taxon>Craniata</taxon>
        <taxon>Vertebrata</taxon>
        <taxon>Euteleostomi</taxon>
        <taxon>Mammalia</taxon>
        <taxon>Eutheria</taxon>
        <taxon>Laurasiatheria</taxon>
        <taxon>Carnivora</taxon>
        <taxon>Caniformia</taxon>
        <taxon>Musteloidea</taxon>
        <taxon>Mustelidae</taxon>
        <taxon>Guloninae</taxon>
        <taxon>Gulo</taxon>
    </lineage>
</organism>
<name>A0A9X9Q6J9_GULGU</name>
<comment type="caution">
    <text evidence="1">The sequence shown here is derived from an EMBL/GenBank/DDBJ whole genome shotgun (WGS) entry which is preliminary data.</text>
</comment>
<gene>
    <name evidence="1" type="ORF">BN2614_LOCUS1</name>
</gene>
<evidence type="ECO:0000313" key="1">
    <source>
        <dbReference type="EMBL" id="VCX36634.1"/>
    </source>
</evidence>
<dbReference type="AlphaFoldDB" id="A0A9X9Q6J9"/>
<evidence type="ECO:0000313" key="2">
    <source>
        <dbReference type="Proteomes" id="UP000269945"/>
    </source>
</evidence>
<sequence>MWFDKQLRGRLSKVLYLCLHGLQGKESDCHNQYASTREVITLPANASGSQVSHEKRPENSPGALLSGCRITHVLVCCRQALLSLSKHAS</sequence>
<dbReference type="EMBL" id="CYRY02042746">
    <property type="protein sequence ID" value="VCX36634.1"/>
    <property type="molecule type" value="Genomic_DNA"/>
</dbReference>
<accession>A0A9X9Q6J9</accession>
<keyword evidence="2" id="KW-1185">Reference proteome</keyword>
<dbReference type="Proteomes" id="UP000269945">
    <property type="component" value="Unassembled WGS sequence"/>
</dbReference>
<proteinExistence type="predicted"/>